<feature type="transmembrane region" description="Helical" evidence="10">
    <location>
        <begin position="55"/>
        <end position="74"/>
    </location>
</feature>
<comment type="subcellular location">
    <subcellularLocation>
        <location evidence="10">Cell membrane</location>
        <topology evidence="10">Multi-pass membrane protein</topology>
    </subcellularLocation>
    <subcellularLocation>
        <location evidence="1">Membrane</location>
        <topology evidence="1">Multi-pass membrane protein</topology>
    </subcellularLocation>
</comment>
<dbReference type="EMBL" id="VIWW01000001">
    <property type="protein sequence ID" value="TWG02376.1"/>
    <property type="molecule type" value="Genomic_DNA"/>
</dbReference>
<dbReference type="PRINTS" id="PR01651">
    <property type="entry name" value="SECGEXPORT"/>
</dbReference>
<evidence type="ECO:0000256" key="8">
    <source>
        <dbReference type="ARBA" id="ARBA00023136"/>
    </source>
</evidence>
<reference evidence="11 13" key="1">
    <citation type="submission" date="2019-06" db="EMBL/GenBank/DDBJ databases">
        <title>Sequencing the genomes of 1000 actinobacteria strains.</title>
        <authorList>
            <person name="Klenk H.-P."/>
        </authorList>
    </citation>
    <scope>NUCLEOTIDE SEQUENCE [LARGE SCALE GENOMIC DNA]</scope>
    <source>
        <strain evidence="11 13">DSM 42059</strain>
    </source>
</reference>
<accession>A0A561USP0</accession>
<dbReference type="InterPro" id="IPR004692">
    <property type="entry name" value="SecG"/>
</dbReference>
<protein>
    <recommendedName>
        <fullName evidence="10">Protein-export membrane protein SecG</fullName>
    </recommendedName>
</protein>
<evidence type="ECO:0000313" key="13">
    <source>
        <dbReference type="Proteomes" id="UP000318186"/>
    </source>
</evidence>
<organism evidence="11 13">
    <name type="scientific">Streptomyces brevispora</name>
    <dbReference type="NCBI Taxonomy" id="887462"/>
    <lineage>
        <taxon>Bacteria</taxon>
        <taxon>Bacillati</taxon>
        <taxon>Actinomycetota</taxon>
        <taxon>Actinomycetes</taxon>
        <taxon>Kitasatosporales</taxon>
        <taxon>Streptomycetaceae</taxon>
        <taxon>Streptomyces</taxon>
    </lineage>
</organism>
<evidence type="ECO:0000256" key="6">
    <source>
        <dbReference type="ARBA" id="ARBA00022989"/>
    </source>
</evidence>
<keyword evidence="3 10" id="KW-0813">Transport</keyword>
<dbReference type="EMBL" id="CP109114">
    <property type="protein sequence ID" value="WSC16456.1"/>
    <property type="molecule type" value="Genomic_DNA"/>
</dbReference>
<evidence type="ECO:0000256" key="1">
    <source>
        <dbReference type="ARBA" id="ARBA00004141"/>
    </source>
</evidence>
<dbReference type="NCBIfam" id="TIGR00810">
    <property type="entry name" value="secG"/>
    <property type="match status" value="1"/>
</dbReference>
<sequence length="78" mass="8221">MILAFEIALIVFSLLLMLLVLMHKGKGGGLSDMFGGGMQSSVGGSSVAERNLDRITVVVGLAWFACIVVLGLLIKLDN</sequence>
<keyword evidence="8 10" id="KW-0472">Membrane</keyword>
<dbReference type="Proteomes" id="UP000318186">
    <property type="component" value="Unassembled WGS sequence"/>
</dbReference>
<comment type="function">
    <text evidence="9 10">Involved in protein export. Participates in an early event of protein translocation.</text>
</comment>
<keyword evidence="6 10" id="KW-1133">Transmembrane helix</keyword>
<evidence type="ECO:0000256" key="3">
    <source>
        <dbReference type="ARBA" id="ARBA00022448"/>
    </source>
</evidence>
<keyword evidence="14" id="KW-1185">Reference proteome</keyword>
<keyword evidence="4 10" id="KW-0812">Transmembrane</keyword>
<evidence type="ECO:0000313" key="14">
    <source>
        <dbReference type="Proteomes" id="UP001330827"/>
    </source>
</evidence>
<keyword evidence="5 10" id="KW-0653">Protein transport</keyword>
<evidence type="ECO:0000256" key="9">
    <source>
        <dbReference type="ARBA" id="ARBA00025182"/>
    </source>
</evidence>
<dbReference type="RefSeq" id="WP_093539669.1">
    <property type="nucleotide sequence ID" value="NZ_CP109114.1"/>
</dbReference>
<reference evidence="12 14" key="2">
    <citation type="submission" date="2022-10" db="EMBL/GenBank/DDBJ databases">
        <title>The complete genomes of actinobacterial strains from the NBC collection.</title>
        <authorList>
            <person name="Joergensen T.S."/>
            <person name="Alvarez Arevalo M."/>
            <person name="Sterndorff E.B."/>
            <person name="Faurdal D."/>
            <person name="Vuksanovic O."/>
            <person name="Mourched A.-S."/>
            <person name="Charusanti P."/>
            <person name="Shaw S."/>
            <person name="Blin K."/>
            <person name="Weber T."/>
        </authorList>
    </citation>
    <scope>NUCLEOTIDE SEQUENCE [LARGE SCALE GENOMIC DNA]</scope>
    <source>
        <strain evidence="12 14">NBC 01769</strain>
    </source>
</reference>
<dbReference type="OrthoDB" id="4337190at2"/>
<evidence type="ECO:0000256" key="2">
    <source>
        <dbReference type="ARBA" id="ARBA00008445"/>
    </source>
</evidence>
<name>A0A561USP0_9ACTN</name>
<evidence type="ECO:0000256" key="7">
    <source>
        <dbReference type="ARBA" id="ARBA00023010"/>
    </source>
</evidence>
<keyword evidence="10" id="KW-1003">Cell membrane</keyword>
<evidence type="ECO:0000313" key="11">
    <source>
        <dbReference type="EMBL" id="TWG02376.1"/>
    </source>
</evidence>
<keyword evidence="7 10" id="KW-0811">Translocation</keyword>
<dbReference type="GO" id="GO:0005886">
    <property type="term" value="C:plasma membrane"/>
    <property type="evidence" value="ECO:0007669"/>
    <property type="project" value="UniProtKB-SubCell"/>
</dbReference>
<evidence type="ECO:0000256" key="4">
    <source>
        <dbReference type="ARBA" id="ARBA00022692"/>
    </source>
</evidence>
<evidence type="ECO:0000313" key="12">
    <source>
        <dbReference type="EMBL" id="WSC16456.1"/>
    </source>
</evidence>
<dbReference type="Pfam" id="PF03840">
    <property type="entry name" value="SecG"/>
    <property type="match status" value="1"/>
</dbReference>
<comment type="caution">
    <text evidence="10">Lacks conserved residue(s) required for the propagation of feature annotation.</text>
</comment>
<dbReference type="AlphaFoldDB" id="A0A561USP0"/>
<dbReference type="Proteomes" id="UP001330827">
    <property type="component" value="Chromosome"/>
</dbReference>
<comment type="similarity">
    <text evidence="2 10">Belongs to the SecG family.</text>
</comment>
<dbReference type="GO" id="GO:0015450">
    <property type="term" value="F:protein-transporting ATPase activity"/>
    <property type="evidence" value="ECO:0007669"/>
    <property type="project" value="UniProtKB-UniRule"/>
</dbReference>
<evidence type="ECO:0000256" key="5">
    <source>
        <dbReference type="ARBA" id="ARBA00022927"/>
    </source>
</evidence>
<gene>
    <name evidence="12" type="primary">secG</name>
    <name evidence="11" type="ORF">FHX80_11782</name>
    <name evidence="12" type="ORF">OIE64_28920</name>
</gene>
<dbReference type="GO" id="GO:0009306">
    <property type="term" value="P:protein secretion"/>
    <property type="evidence" value="ECO:0007669"/>
    <property type="project" value="UniProtKB-UniRule"/>
</dbReference>
<proteinExistence type="inferred from homology"/>
<evidence type="ECO:0000256" key="10">
    <source>
        <dbReference type="RuleBase" id="RU365087"/>
    </source>
</evidence>